<dbReference type="Proteomes" id="UP000694620">
    <property type="component" value="Chromosome 5"/>
</dbReference>
<organism evidence="10 11">
    <name type="scientific">Erpetoichthys calabaricus</name>
    <name type="common">Rope fish</name>
    <name type="synonym">Calamoichthys calabaricus</name>
    <dbReference type="NCBI Taxonomy" id="27687"/>
    <lineage>
        <taxon>Eukaryota</taxon>
        <taxon>Metazoa</taxon>
        <taxon>Chordata</taxon>
        <taxon>Craniata</taxon>
        <taxon>Vertebrata</taxon>
        <taxon>Euteleostomi</taxon>
        <taxon>Actinopterygii</taxon>
        <taxon>Polypteriformes</taxon>
        <taxon>Polypteridae</taxon>
        <taxon>Erpetoichthys</taxon>
    </lineage>
</organism>
<dbReference type="PANTHER" id="PTHR22730:SF3">
    <property type="entry name" value="PROMININ-1"/>
    <property type="match status" value="1"/>
</dbReference>
<keyword evidence="3 8" id="KW-0812">Transmembrane</keyword>
<evidence type="ECO:0000256" key="8">
    <source>
        <dbReference type="SAM" id="Phobius"/>
    </source>
</evidence>
<evidence type="ECO:0000313" key="10">
    <source>
        <dbReference type="Ensembl" id="ENSECRP00000005159.1"/>
    </source>
</evidence>
<reference evidence="10" key="3">
    <citation type="submission" date="2025-09" db="UniProtKB">
        <authorList>
            <consortium name="Ensembl"/>
        </authorList>
    </citation>
    <scope>IDENTIFICATION</scope>
</reference>
<keyword evidence="7" id="KW-0175">Coiled coil</keyword>
<evidence type="ECO:0000256" key="7">
    <source>
        <dbReference type="SAM" id="Coils"/>
    </source>
</evidence>
<dbReference type="GO" id="GO:0009986">
    <property type="term" value="C:cell surface"/>
    <property type="evidence" value="ECO:0007669"/>
    <property type="project" value="TreeGrafter"/>
</dbReference>
<reference evidence="10" key="1">
    <citation type="submission" date="2021-06" db="EMBL/GenBank/DDBJ databases">
        <authorList>
            <consortium name="Wellcome Sanger Institute Data Sharing"/>
        </authorList>
    </citation>
    <scope>NUCLEOTIDE SEQUENCE [LARGE SCALE GENOMIC DNA]</scope>
</reference>
<feature type="chain" id="PRO_5034580817" evidence="9">
    <location>
        <begin position="23"/>
        <end position="860"/>
    </location>
</feature>
<comment type="subcellular location">
    <subcellularLocation>
        <location evidence="1">Cell projection</location>
        <location evidence="1">Microvillus membrane</location>
        <topology evidence="1">Multi-pass membrane protein</topology>
    </subcellularLocation>
</comment>
<dbReference type="AlphaFoldDB" id="A0A8C4RQD2"/>
<evidence type="ECO:0000256" key="4">
    <source>
        <dbReference type="ARBA" id="ARBA00022989"/>
    </source>
</evidence>
<evidence type="ECO:0000256" key="9">
    <source>
        <dbReference type="SAM" id="SignalP"/>
    </source>
</evidence>
<feature type="transmembrane region" description="Helical" evidence="8">
    <location>
        <begin position="153"/>
        <end position="176"/>
    </location>
</feature>
<dbReference type="Ensembl" id="ENSECRT00000005243.1">
    <property type="protein sequence ID" value="ENSECRP00000005159.1"/>
    <property type="gene ID" value="ENSECRG00000003446.1"/>
</dbReference>
<dbReference type="Pfam" id="PF05478">
    <property type="entry name" value="Prominin"/>
    <property type="match status" value="1"/>
</dbReference>
<keyword evidence="4 8" id="KW-1133">Transmembrane helix</keyword>
<evidence type="ECO:0000256" key="5">
    <source>
        <dbReference type="ARBA" id="ARBA00023136"/>
    </source>
</evidence>
<sequence length="860" mass="96133">MFPIMMGRMGLVFALLWGCTLCEMPSSVHQTAQGTLNFGDVPAVVYETHAYYEPGPIGILFHMVHAFLYVVQPNPFPRDLITSVAQQRYGDVRQQYQKAIYYELGFIICASLGILFILIVPVVGLFFCLCRCCDNCGGEMHQRQKKNAECQRGCFVTFLFVTSVMIFAGVLCAYVANQNLSSELKGVRHLVNSNFRDLHMLLNHTPAQIEYMVSQYTIARSKIVSDLDNIGPLLGNRIHEQLAKDVFPALDGALNMAGTMRETKESLENVNSSLEVLREANKDLQQKLSNVQANLRNTLNDPACSAPNVSRTCSSIRNSLVQLSINANFNGLPDVNTQLSNVKKVLKTDLSNIVQKGYSMFNDTPNIVKNQTKSIIAALPRVKTMLDSIGANITALTKQYHIQNLLDNLALNLSYSQSYVQDYFALIDQYDFYRWLGCLVMCCLVALILAFNFLGILCGYCGYDKHASPTTRGCISNTGGNLLMAGAGFSFIFSWLLMSIVVITFTIGGNFEKLVCEPFHNKALFKVIDTPYLINPVWKNFLPGFLYQDPEINLTFESLYSECKQNNGVYGALQLEHIFNVSKFLNTSIYTKNVLDMLGNINVNMSAVILLEDAGRQNLINFTQTGIGSINYPAYLAEINKGITKVDLLSFANDLEAQADQLAKGALENALKGHASNIRSIHSQQVIPMEQAMRTLSQNIQFLQRTASDLPTKVNDVLSSIAAAQYLVSQNATYVIIQETENYMDVIVSYFIQYLNWVKNSLSFEVATCKPIANVVDTADIFICNFVVDSLNTFWFGLGCSTVFLIPSIVISVKLAKFYRRMDTEDVYDDNETITMKTITSYDTMTRFPQASAPPRQAEW</sequence>
<protein>
    <submittedName>
        <fullName evidence="10">Prominin 1a</fullName>
    </submittedName>
</protein>
<proteinExistence type="inferred from homology"/>
<dbReference type="GO" id="GO:0071914">
    <property type="term" value="C:prominosome"/>
    <property type="evidence" value="ECO:0007669"/>
    <property type="project" value="TreeGrafter"/>
</dbReference>
<gene>
    <name evidence="10" type="primary">PROM1</name>
    <name evidence="10" type="synonym">LOC114651810</name>
</gene>
<dbReference type="GO" id="GO:0031528">
    <property type="term" value="C:microvillus membrane"/>
    <property type="evidence" value="ECO:0007669"/>
    <property type="project" value="UniProtKB-SubCell"/>
</dbReference>
<comment type="similarity">
    <text evidence="2">Belongs to the prominin family.</text>
</comment>
<name>A0A8C4RQD2_ERPCA</name>
<evidence type="ECO:0000256" key="6">
    <source>
        <dbReference type="ARBA" id="ARBA00023180"/>
    </source>
</evidence>
<feature type="transmembrane region" description="Helical" evidence="8">
    <location>
        <begin position="794"/>
        <end position="813"/>
    </location>
</feature>
<feature type="transmembrane region" description="Helical" evidence="8">
    <location>
        <begin position="104"/>
        <end position="132"/>
    </location>
</feature>
<evidence type="ECO:0000256" key="2">
    <source>
        <dbReference type="ARBA" id="ARBA00006058"/>
    </source>
</evidence>
<feature type="signal peptide" evidence="9">
    <location>
        <begin position="1"/>
        <end position="22"/>
    </location>
</feature>
<dbReference type="GO" id="GO:0005929">
    <property type="term" value="C:cilium"/>
    <property type="evidence" value="ECO:0007669"/>
    <property type="project" value="TreeGrafter"/>
</dbReference>
<keyword evidence="5 8" id="KW-0472">Membrane</keyword>
<dbReference type="GO" id="GO:0016324">
    <property type="term" value="C:apical plasma membrane"/>
    <property type="evidence" value="ECO:0007669"/>
    <property type="project" value="TreeGrafter"/>
</dbReference>
<feature type="transmembrane region" description="Helical" evidence="8">
    <location>
        <begin position="482"/>
        <end position="507"/>
    </location>
</feature>
<dbReference type="GO" id="GO:0015485">
    <property type="term" value="F:cholesterol binding"/>
    <property type="evidence" value="ECO:0007669"/>
    <property type="project" value="TreeGrafter"/>
</dbReference>
<evidence type="ECO:0000313" key="11">
    <source>
        <dbReference type="Proteomes" id="UP000694620"/>
    </source>
</evidence>
<dbReference type="GeneTree" id="ENSGT00530000063586"/>
<dbReference type="InterPro" id="IPR008795">
    <property type="entry name" value="Prominin"/>
</dbReference>
<reference evidence="10" key="2">
    <citation type="submission" date="2025-08" db="UniProtKB">
        <authorList>
            <consortium name="Ensembl"/>
        </authorList>
    </citation>
    <scope>IDENTIFICATION</scope>
</reference>
<keyword evidence="9" id="KW-0732">Signal</keyword>
<dbReference type="PANTHER" id="PTHR22730">
    <property type="entry name" value="PROMININ PROM PROTEIN"/>
    <property type="match status" value="1"/>
</dbReference>
<accession>A0A8C4RQD2</accession>
<evidence type="ECO:0000256" key="1">
    <source>
        <dbReference type="ARBA" id="ARBA00004475"/>
    </source>
</evidence>
<feature type="coiled-coil region" evidence="7">
    <location>
        <begin position="260"/>
        <end position="301"/>
    </location>
</feature>
<keyword evidence="6" id="KW-0325">Glycoprotein</keyword>
<keyword evidence="11" id="KW-1185">Reference proteome</keyword>
<evidence type="ECO:0000256" key="3">
    <source>
        <dbReference type="ARBA" id="ARBA00022692"/>
    </source>
</evidence>
<feature type="transmembrane region" description="Helical" evidence="8">
    <location>
        <begin position="432"/>
        <end position="461"/>
    </location>
</feature>